<organism evidence="4 5">
    <name type="scientific">Pseudocercospora musae</name>
    <dbReference type="NCBI Taxonomy" id="113226"/>
    <lineage>
        <taxon>Eukaryota</taxon>
        <taxon>Fungi</taxon>
        <taxon>Dikarya</taxon>
        <taxon>Ascomycota</taxon>
        <taxon>Pezizomycotina</taxon>
        <taxon>Dothideomycetes</taxon>
        <taxon>Dothideomycetidae</taxon>
        <taxon>Mycosphaerellales</taxon>
        <taxon>Mycosphaerellaceae</taxon>
        <taxon>Pseudocercospora</taxon>
    </lineage>
</organism>
<evidence type="ECO:0000313" key="4">
    <source>
        <dbReference type="EMBL" id="KXT16710.1"/>
    </source>
</evidence>
<evidence type="ECO:0000256" key="1">
    <source>
        <dbReference type="ARBA" id="ARBA00023242"/>
    </source>
</evidence>
<accession>A0A139IQ33</accession>
<keyword evidence="1" id="KW-0539">Nucleus</keyword>
<reference evidence="4 5" key="1">
    <citation type="submission" date="2015-07" db="EMBL/GenBank/DDBJ databases">
        <title>Comparative genomics of the Sigatoka disease complex on banana suggests a link between parallel evolutionary changes in Pseudocercospora fijiensis and Pseudocercospora eumusae and increased virulence on the banana host.</title>
        <authorList>
            <person name="Chang T.-C."/>
            <person name="Salvucci A."/>
            <person name="Crous P.W."/>
            <person name="Stergiopoulos I."/>
        </authorList>
    </citation>
    <scope>NUCLEOTIDE SEQUENCE [LARGE SCALE GENOMIC DNA]</scope>
    <source>
        <strain evidence="4 5">CBS 116634</strain>
    </source>
</reference>
<dbReference type="Pfam" id="PF00172">
    <property type="entry name" value="Zn_clus"/>
    <property type="match status" value="1"/>
</dbReference>
<name>A0A139IQ33_9PEZI</name>
<feature type="compositionally biased region" description="Pro residues" evidence="2">
    <location>
        <begin position="64"/>
        <end position="73"/>
    </location>
</feature>
<feature type="compositionally biased region" description="Polar residues" evidence="2">
    <location>
        <begin position="43"/>
        <end position="63"/>
    </location>
</feature>
<dbReference type="GO" id="GO:0008270">
    <property type="term" value="F:zinc ion binding"/>
    <property type="evidence" value="ECO:0007669"/>
    <property type="project" value="InterPro"/>
</dbReference>
<comment type="caution">
    <text evidence="4">The sequence shown here is derived from an EMBL/GenBank/DDBJ whole genome shotgun (WGS) entry which is preliminary data.</text>
</comment>
<evidence type="ECO:0000256" key="2">
    <source>
        <dbReference type="SAM" id="MobiDB-lite"/>
    </source>
</evidence>
<dbReference type="EMBL" id="LFZO01000031">
    <property type="protein sequence ID" value="KXT16710.1"/>
    <property type="molecule type" value="Genomic_DNA"/>
</dbReference>
<sequence>MEHFKRRPGACNGGLPQCQRCELMQQKCTYLPSKKRGRRPKCSQPSTIDGTRSSDGCWQVPTTPFTPPDPLIPQPATSPYAVSEVTWSRLPSESEYDDDAIDLQPWNHAIDIGTPDLCYDIAGQDWTSYLTTPSR</sequence>
<evidence type="ECO:0000313" key="5">
    <source>
        <dbReference type="Proteomes" id="UP000073492"/>
    </source>
</evidence>
<keyword evidence="5" id="KW-1185">Reference proteome</keyword>
<feature type="non-terminal residue" evidence="4">
    <location>
        <position position="135"/>
    </location>
</feature>
<feature type="region of interest" description="Disordered" evidence="2">
    <location>
        <begin position="32"/>
        <end position="77"/>
    </location>
</feature>
<feature type="domain" description="Zn(2)-C6 fungal-type" evidence="3">
    <location>
        <begin position="11"/>
        <end position="36"/>
    </location>
</feature>
<dbReference type="AlphaFoldDB" id="A0A139IQ33"/>
<protein>
    <recommendedName>
        <fullName evidence="3">Zn(2)-C6 fungal-type domain-containing protein</fullName>
    </recommendedName>
</protein>
<dbReference type="InterPro" id="IPR001138">
    <property type="entry name" value="Zn2Cys6_DnaBD"/>
</dbReference>
<gene>
    <name evidence="4" type="ORF">AC579_5269</name>
</gene>
<dbReference type="GO" id="GO:0000981">
    <property type="term" value="F:DNA-binding transcription factor activity, RNA polymerase II-specific"/>
    <property type="evidence" value="ECO:0007669"/>
    <property type="project" value="InterPro"/>
</dbReference>
<evidence type="ECO:0000259" key="3">
    <source>
        <dbReference type="Pfam" id="PF00172"/>
    </source>
</evidence>
<dbReference type="Proteomes" id="UP000073492">
    <property type="component" value="Unassembled WGS sequence"/>
</dbReference>
<proteinExistence type="predicted"/>